<dbReference type="Proteomes" id="UP000245626">
    <property type="component" value="Unassembled WGS sequence"/>
</dbReference>
<name>A0ACD0P138_9BASI</name>
<evidence type="ECO:0000313" key="2">
    <source>
        <dbReference type="Proteomes" id="UP000245626"/>
    </source>
</evidence>
<evidence type="ECO:0000313" key="1">
    <source>
        <dbReference type="EMBL" id="PWN51705.1"/>
    </source>
</evidence>
<gene>
    <name evidence="1" type="ORF">IE53DRAFT_385932</name>
</gene>
<sequence length="1058" mass="113112">MVFIVKIPNKNRGGQSPDDPSSLSPDLHNHPSPQIIASDPSLNPPVTPTQSTPSTPARPPQPSQPHHREKVPPSSSLSPSATPSPASPASLDVILAPGVLNHRYVRGVDKSLIVERPERIRAVLLGISGAIGKAAQIEGRRRDRKSTVSPHAASATTADDSADDLIQRLSSLSVTTAAESETNKDPSVGSARPPSKRYRVLRSTRSLGLDPAHPSVAFVHAHSEETVARIGTAYEDHRSKKERRSQNRTKVEDEVDAPAEEGANRILSSSHTGARTTPSTPQVSHAAYLGYLCSLAPNRPPEPQLVPDPTTPHPSSSIPSDHDDQSSSAASVTSSSSSDGEGDEAIHPSEVPEHLPQGDLYLCGPIADSSRVKSEDTVQDAWDADQGGSSQAIRQALGACAEAVDRVVEASRGREQRRSDPSAQLGDLDHRSKSRLEEIDPFSSPTQQAETAAASPLTNLYPSPSRRAFVLSRPPGHHCSGSLPSGFCWVNNAVVAAAHAYLNHGIDRVVIFDIDLHHGNGTQSLAWRINSDSVRHDLDREARLASLRAVATQERNRQKTARSSGSKQGWPRGPAVNEEEMQIQAGPRGLRIFYGSLHDIESFPCEDGDPNLIKDASTCVEGAHGQWIWNVHLDSYASQEEFEKLYEEQYSILFNKARRFLSATSAKPRSTLVLISAGFDACSYEYPGMQRHGKHVPPSFYERFGRDSALFADEHCEGKVVSVLEGGYSDRALCSAAMAHVTGLSTQLSSTSAKESVLELASRSPQGWEEEEEEEGEEAWKLDSLIQLEKMARKVGSSCNPTSSSSSARKRGPDPAAWLVDSSKAFAAFERACGKSGVVSLDVLNARTPAKKASSKRGVANPASHVSESAASSPGNTSSASTTGGHLGSGRVLRDRSSLKGRVAYDLSSPTSVKASASSGGGGGKTKASVTSPRPRNPSPQKVESVEPSVARGSSPPPPPPPPPAPSSETGIEFITKSFQDDVTLVPSIHSAFPVTSKEGERNEEGEDETSAAEIRRVKQEELNGEDDLSRLGSATPTQETSRHDPIPSSFSLYSGNR</sequence>
<protein>
    <submittedName>
        <fullName evidence="1">Arginase/deacetylase</fullName>
    </submittedName>
</protein>
<proteinExistence type="predicted"/>
<accession>A0ACD0P138</accession>
<keyword evidence="2" id="KW-1185">Reference proteome</keyword>
<organism evidence="1 2">
    <name type="scientific">Violaceomyces palustris</name>
    <dbReference type="NCBI Taxonomy" id="1673888"/>
    <lineage>
        <taxon>Eukaryota</taxon>
        <taxon>Fungi</taxon>
        <taxon>Dikarya</taxon>
        <taxon>Basidiomycota</taxon>
        <taxon>Ustilaginomycotina</taxon>
        <taxon>Ustilaginomycetes</taxon>
        <taxon>Violaceomycetales</taxon>
        <taxon>Violaceomycetaceae</taxon>
        <taxon>Violaceomyces</taxon>
    </lineage>
</organism>
<dbReference type="EMBL" id="KZ819823">
    <property type="protein sequence ID" value="PWN51705.1"/>
    <property type="molecule type" value="Genomic_DNA"/>
</dbReference>
<reference evidence="1 2" key="1">
    <citation type="journal article" date="2018" name="Mol. Biol. Evol.">
        <title>Broad Genomic Sampling Reveals a Smut Pathogenic Ancestry of the Fungal Clade Ustilaginomycotina.</title>
        <authorList>
            <person name="Kijpornyongpan T."/>
            <person name="Mondo S.J."/>
            <person name="Barry K."/>
            <person name="Sandor L."/>
            <person name="Lee J."/>
            <person name="Lipzen A."/>
            <person name="Pangilinan J."/>
            <person name="LaButti K."/>
            <person name="Hainaut M."/>
            <person name="Henrissat B."/>
            <person name="Grigoriev I.V."/>
            <person name="Spatafora J.W."/>
            <person name="Aime M.C."/>
        </authorList>
    </citation>
    <scope>NUCLEOTIDE SEQUENCE [LARGE SCALE GENOMIC DNA]</scope>
    <source>
        <strain evidence="1 2">SA 807</strain>
    </source>
</reference>